<dbReference type="Pfam" id="PF13229">
    <property type="entry name" value="Beta_helix"/>
    <property type="match status" value="2"/>
</dbReference>
<feature type="domain" description="Big-1" evidence="2">
    <location>
        <begin position="1039"/>
        <end position="1132"/>
    </location>
</feature>
<dbReference type="InterPro" id="IPR039448">
    <property type="entry name" value="Beta_helix"/>
</dbReference>
<dbReference type="InterPro" id="IPR008964">
    <property type="entry name" value="Invasin/intimin_cell_adhesion"/>
</dbReference>
<dbReference type="EMBL" id="SUTE01000067">
    <property type="protein sequence ID" value="MBE6505699.1"/>
    <property type="molecule type" value="Genomic_DNA"/>
</dbReference>
<sequence>MNKKINMVLILLLLLIVSVGAVSAADNSNETLSVNDNTQGDEILTATNYTVTENTYGNYFTSKGEMSSSINAGDTLILSGDFSGKNFTINKQITLTGSGGTIKNGVITLTKDASGTVITGLTIKNTNDFLYGIHVNGATNCEIHDNFINNTGQSSYCIVLNKDSDFNKIEHNTLSCYGESYGHGTRSSPVILLGSADNNYIADNDVYCADANAIYLSSYTGGPFKGGESFNNVIYNNTITYTTRTTSWAYAIQLMGGNNTVDSNKIYGGYRGVSSSNNPLNKVINNYIFVDGTDFSSGAHTGGDYGIAVASNATVRNNTITGMFVGSAISAGDNSLIENNIINASKGYGIEASGDDVKIIENTIYTNTSAAVRQQGKMSGIVVDRNTIVSQSGIGVYLSKSSKTKYPSNITITNNNITTSNQYMINAADADKDTWVISGNMGTGKILTPSGEVDPSAPDFNFNGTIHNVTPANYHNFIDGDGNLKNDFVHDGDILNFIGTFENKKIYVTSSVKLTGQNPVFINSTICALSDSVWIENLTIRNSNTSHNAWGIYVTDTNIVKILNNDIYVVDPKTAYTIYIHKSSKIYIENNTLTSHGDALTYTLLGDGAEECEIKDNIINCIGTGEIYPFENSRDINGNSSEVCIAQCICLGDTSNDFCLDGTNIVPELYRTYGILMIHSSNNTLTGNDVRVTSLVNESNIFNSTNSLVGIDFYYDCDNNIISGNKVNVTGLDNYLYGVGAIAHPTGGSGSTAINNVFKNNEIYVNGGYMAEGIVFGPGCNGTQALNNTVSLTAENVTYGVNLESSFDSTLKDNIILMNCDVVYGIEAYGSDGNVIEYNTINGEGKLVSGFVGINTNNNIIQNNIFNSNGTDSDKNITHDVIKATNSGVYLEGSSKGNLIDSNSITTELGYPVVLSADSTGNTVTYNYLKGEKGSGDEGVNGSASNTVHDNYASTFDNLVMDNVTVEYRGNATITLEDDDEGEGANVEFKLGDVVIGNATLENGKATINYVLDKTTNVGNYTLTARVSKYGFRTEEITSQLSVEKSNITVTVDDVKAKAGSQAEFKATLIDINNNPISDVEVKFYRNANYIGSGKTNENGIVIANINIPSSLKGNYSIFAIVGESDNYRQSSGEGKLILAPKNLTKLSVDDVTLYYKDGTNLIGQLTDDKGNALSGMLLSIIINGQTMKRTTDSEGKFGVPINLNPGVYPVEVKFEGNSQYEASSANATVTVKHTIVSDDIELMYKNGTRFYVSLMEDGKPIANERILLNINGVIYTRTTNAQGSTSIAINLEPNEYIVTTAREATGEMKSNKILVKSLLVENKDVDMFFKNGTRYTVKVIKQDGTVAGAGETVTFNINGVFYERTTNAEGIAGLNLNLEPNNYIITAMYEGCAVANNIKVKHVLHAEDLTKKYGTADQFTVNVVDGQGNPLANATVIFNINGVFYYRVSNATGTAKLNINLMPGQYIITSSFNGENIANKVTVTS</sequence>
<name>A0A8T3VC42_9EURY</name>
<protein>
    <submittedName>
        <fullName evidence="3">Adhesin</fullName>
    </submittedName>
</protein>
<evidence type="ECO:0000256" key="1">
    <source>
        <dbReference type="ARBA" id="ARBA00010116"/>
    </source>
</evidence>
<proteinExistence type="inferred from homology"/>
<gene>
    <name evidence="3" type="ORF">E7Z73_08205</name>
</gene>
<dbReference type="InterPro" id="IPR003344">
    <property type="entry name" value="Big_1_dom"/>
</dbReference>
<evidence type="ECO:0000313" key="4">
    <source>
        <dbReference type="Proteomes" id="UP000762703"/>
    </source>
</evidence>
<dbReference type="InterPro" id="IPR006626">
    <property type="entry name" value="PbH1"/>
</dbReference>
<dbReference type="InterPro" id="IPR012334">
    <property type="entry name" value="Pectin_lyas_fold"/>
</dbReference>
<dbReference type="SUPFAM" id="SSF51126">
    <property type="entry name" value="Pectin lyase-like"/>
    <property type="match status" value="3"/>
</dbReference>
<comment type="caution">
    <text evidence="3">The sequence shown here is derived from an EMBL/GenBank/DDBJ whole genome shotgun (WGS) entry which is preliminary data.</text>
</comment>
<evidence type="ECO:0000259" key="2">
    <source>
        <dbReference type="SMART" id="SM00634"/>
    </source>
</evidence>
<dbReference type="RefSeq" id="WP_303737351.1">
    <property type="nucleotide sequence ID" value="NZ_SUTE01000067.1"/>
</dbReference>
<comment type="similarity">
    <text evidence="1">Belongs to the intimin/invasin family.</text>
</comment>
<dbReference type="SMART" id="SM00710">
    <property type="entry name" value="PbH1"/>
    <property type="match status" value="17"/>
</dbReference>
<dbReference type="InterPro" id="IPR013783">
    <property type="entry name" value="Ig-like_fold"/>
</dbReference>
<dbReference type="SUPFAM" id="SSF49373">
    <property type="entry name" value="Invasin/intimin cell-adhesion fragments"/>
    <property type="match status" value="1"/>
</dbReference>
<dbReference type="SMART" id="SM00634">
    <property type="entry name" value="BID_1"/>
    <property type="match status" value="1"/>
</dbReference>
<accession>A0A8T3VC42</accession>
<organism evidence="3 4">
    <name type="scientific">Methanobrevibacter millerae</name>
    <dbReference type="NCBI Taxonomy" id="230361"/>
    <lineage>
        <taxon>Archaea</taxon>
        <taxon>Methanobacteriati</taxon>
        <taxon>Methanobacteriota</taxon>
        <taxon>Methanomada group</taxon>
        <taxon>Methanobacteria</taxon>
        <taxon>Methanobacteriales</taxon>
        <taxon>Methanobacteriaceae</taxon>
        <taxon>Methanobrevibacter</taxon>
    </lineage>
</organism>
<dbReference type="InterPro" id="IPR011050">
    <property type="entry name" value="Pectin_lyase_fold/virulence"/>
</dbReference>
<reference evidence="3" key="1">
    <citation type="submission" date="2019-04" db="EMBL/GenBank/DDBJ databases">
        <title>Evolution of Biomass-Degrading Anaerobic Consortia Revealed by Metagenomics.</title>
        <authorList>
            <person name="Peng X."/>
        </authorList>
    </citation>
    <scope>NUCLEOTIDE SEQUENCE</scope>
    <source>
        <strain evidence="3">SIG12</strain>
    </source>
</reference>
<evidence type="ECO:0000313" key="3">
    <source>
        <dbReference type="EMBL" id="MBE6505699.1"/>
    </source>
</evidence>
<dbReference type="Gene3D" id="2.160.20.10">
    <property type="entry name" value="Single-stranded right-handed beta-helix, Pectin lyase-like"/>
    <property type="match status" value="4"/>
</dbReference>
<dbReference type="Proteomes" id="UP000762703">
    <property type="component" value="Unassembled WGS sequence"/>
</dbReference>
<dbReference type="Gene3D" id="2.60.40.10">
    <property type="entry name" value="Immunoglobulins"/>
    <property type="match status" value="3"/>
</dbReference>